<keyword evidence="1" id="KW-0694">RNA-binding</keyword>
<dbReference type="GO" id="GO:0003723">
    <property type="term" value="F:RNA binding"/>
    <property type="evidence" value="ECO:0007669"/>
    <property type="project" value="UniProtKB-KW"/>
</dbReference>
<feature type="compositionally biased region" description="Gly residues" evidence="2">
    <location>
        <begin position="86"/>
        <end position="128"/>
    </location>
</feature>
<dbReference type="Pfam" id="PF00076">
    <property type="entry name" value="RRM_1"/>
    <property type="match status" value="1"/>
</dbReference>
<evidence type="ECO:0000313" key="4">
    <source>
        <dbReference type="EMBL" id="RDH41135.1"/>
    </source>
</evidence>
<dbReference type="PROSITE" id="PS50102">
    <property type="entry name" value="RRM"/>
    <property type="match status" value="1"/>
</dbReference>
<sequence>MNKRLYVGGLSYSVDDDGLRELFTPFGTVNFVKVIRDFHSGRSKGFGFVEMSTPEEAKEAIEALNGSIHERRTITVSEANPPDSSAGGGAGGGGRRTGGGAGGGGGRRTGGGGRGGMGGSGGGNGGGYHRGREQREEQY</sequence>
<reference evidence="4 5" key="2">
    <citation type="journal article" date="2018" name="J. Invertebr. Pathol.">
        <title>'Candidatus Aquirickettsiella gammari' (Gammaproteobacteria: Legionellales: Coxiellaceae): A bacterial pathogen of the freshwater crustacean Gammarus fossarum (Malacostraca: Amphipoda).</title>
        <authorList>
            <person name="Bojko J."/>
            <person name="Dunn A.M."/>
            <person name="Stebbing P.D."/>
            <person name="van Aerle R."/>
            <person name="Bacela-Spychalska K."/>
            <person name="Bean T.P."/>
            <person name="Urrutia A."/>
            <person name="Stentiford G.D."/>
        </authorList>
    </citation>
    <scope>NUCLEOTIDE SEQUENCE [LARGE SCALE GENOMIC DNA]</scope>
    <source>
        <strain evidence="4">RA15029</strain>
    </source>
</reference>
<keyword evidence="5" id="KW-1185">Reference proteome</keyword>
<dbReference type="InterPro" id="IPR012677">
    <property type="entry name" value="Nucleotide-bd_a/b_plait_sf"/>
</dbReference>
<organism evidence="4 5">
    <name type="scientific">Candidatus Aquirickettsiella gammari</name>
    <dbReference type="NCBI Taxonomy" id="2016198"/>
    <lineage>
        <taxon>Bacteria</taxon>
        <taxon>Pseudomonadati</taxon>
        <taxon>Pseudomonadota</taxon>
        <taxon>Gammaproteobacteria</taxon>
        <taxon>Legionellales</taxon>
        <taxon>Coxiellaceae</taxon>
        <taxon>Candidatus Aquirickettsiella</taxon>
    </lineage>
</organism>
<dbReference type="CDD" id="cd21608">
    <property type="entry name" value="RRM2_NsCP33_like"/>
    <property type="match status" value="1"/>
</dbReference>
<dbReference type="InterPro" id="IPR048289">
    <property type="entry name" value="RRM2_NsCP33-like"/>
</dbReference>
<dbReference type="Gene3D" id="3.30.70.330">
    <property type="match status" value="1"/>
</dbReference>
<feature type="domain" description="RRM" evidence="3">
    <location>
        <begin position="3"/>
        <end position="81"/>
    </location>
</feature>
<feature type="region of interest" description="Disordered" evidence="2">
    <location>
        <begin position="70"/>
        <end position="139"/>
    </location>
</feature>
<protein>
    <submittedName>
        <fullName evidence="4">RNA-binding protein</fullName>
    </submittedName>
</protein>
<evidence type="ECO:0000256" key="1">
    <source>
        <dbReference type="ARBA" id="ARBA00022884"/>
    </source>
</evidence>
<dbReference type="InterPro" id="IPR000504">
    <property type="entry name" value="RRM_dom"/>
</dbReference>
<evidence type="ECO:0000256" key="2">
    <source>
        <dbReference type="SAM" id="MobiDB-lite"/>
    </source>
</evidence>
<comment type="caution">
    <text evidence="4">The sequence shown here is derived from an EMBL/GenBank/DDBJ whole genome shotgun (WGS) entry which is preliminary data.</text>
</comment>
<dbReference type="AlphaFoldDB" id="A0A370CJZ0"/>
<dbReference type="InterPro" id="IPR035979">
    <property type="entry name" value="RBD_domain_sf"/>
</dbReference>
<reference evidence="4 5" key="1">
    <citation type="journal article" date="2017" name="Int. J. Syst. Evol. Microbiol.">
        <title>Aquarickettsiella crustaci n. gen. n. sp. (Gammaproteobacteria: Legionellales: Coxiellaceae); a bacterial pathogen of the freshwater crustacean: Gammarus fossarum (Malacostraca: Amphipoda).</title>
        <authorList>
            <person name="Bojko J."/>
            <person name="Dunn A.M."/>
            <person name="Stebbing P.D."/>
            <person name="Van Aerle R."/>
            <person name="Bacela-Spychalska K."/>
            <person name="Bean T.P."/>
            <person name="Stentiford G.D."/>
        </authorList>
    </citation>
    <scope>NUCLEOTIDE SEQUENCE [LARGE SCALE GENOMIC DNA]</scope>
    <source>
        <strain evidence="4">RA15029</strain>
    </source>
</reference>
<proteinExistence type="predicted"/>
<dbReference type="Proteomes" id="UP000226429">
    <property type="component" value="Unassembled WGS sequence"/>
</dbReference>
<name>A0A370CJZ0_9COXI</name>
<dbReference type="InterPro" id="IPR052462">
    <property type="entry name" value="SLIRP/GR-RBP-like"/>
</dbReference>
<feature type="compositionally biased region" description="Basic and acidic residues" evidence="2">
    <location>
        <begin position="130"/>
        <end position="139"/>
    </location>
</feature>
<dbReference type="PANTHER" id="PTHR48027">
    <property type="entry name" value="HETEROGENEOUS NUCLEAR RIBONUCLEOPROTEIN 87F-RELATED"/>
    <property type="match status" value="1"/>
</dbReference>
<dbReference type="EMBL" id="NMOS02000001">
    <property type="protein sequence ID" value="RDH41135.1"/>
    <property type="molecule type" value="Genomic_DNA"/>
</dbReference>
<evidence type="ECO:0000259" key="3">
    <source>
        <dbReference type="PROSITE" id="PS50102"/>
    </source>
</evidence>
<accession>A0A370CJZ0</accession>
<gene>
    <name evidence="4" type="ORF">CFE62_000535</name>
</gene>
<dbReference type="SMART" id="SM00360">
    <property type="entry name" value="RRM"/>
    <property type="match status" value="1"/>
</dbReference>
<dbReference type="SUPFAM" id="SSF54928">
    <property type="entry name" value="RNA-binding domain, RBD"/>
    <property type="match status" value="1"/>
</dbReference>
<evidence type="ECO:0000313" key="5">
    <source>
        <dbReference type="Proteomes" id="UP000226429"/>
    </source>
</evidence>